<dbReference type="SUPFAM" id="SSF48179">
    <property type="entry name" value="6-phosphogluconate dehydrogenase C-terminal domain-like"/>
    <property type="match status" value="1"/>
</dbReference>
<dbReference type="Pfam" id="PF01232">
    <property type="entry name" value="Mannitol_dh"/>
    <property type="match status" value="1"/>
</dbReference>
<evidence type="ECO:0000259" key="5">
    <source>
        <dbReference type="Pfam" id="PF08125"/>
    </source>
</evidence>
<dbReference type="Gene3D" id="3.40.50.720">
    <property type="entry name" value="NAD(P)-binding Rossmann-like Domain"/>
    <property type="match status" value="1"/>
</dbReference>
<evidence type="ECO:0000256" key="1">
    <source>
        <dbReference type="ARBA" id="ARBA00023002"/>
    </source>
</evidence>
<dbReference type="InterPro" id="IPR013131">
    <property type="entry name" value="Mannitol_DH_N"/>
</dbReference>
<accession>A0A6N7W8P4</accession>
<reference evidence="6 7" key="1">
    <citation type="submission" date="2019-08" db="EMBL/GenBank/DDBJ databases">
        <title>In-depth cultivation of the pig gut microbiome towards novel bacterial diversity and tailored functional studies.</title>
        <authorList>
            <person name="Wylensek D."/>
            <person name="Hitch T.C.A."/>
            <person name="Clavel T."/>
        </authorList>
    </citation>
    <scope>NUCLEOTIDE SEQUENCE [LARGE SCALE GENOMIC DNA]</scope>
    <source>
        <strain evidence="6 7">WB03_NA08</strain>
    </source>
</reference>
<dbReference type="GO" id="GO:0008926">
    <property type="term" value="F:mannitol-1-phosphate 5-dehydrogenase activity"/>
    <property type="evidence" value="ECO:0007669"/>
    <property type="project" value="UniProtKB-EC"/>
</dbReference>
<proteinExistence type="predicted"/>
<evidence type="ECO:0000256" key="3">
    <source>
        <dbReference type="ARBA" id="ARBA00048615"/>
    </source>
</evidence>
<dbReference type="InterPro" id="IPR013328">
    <property type="entry name" value="6PGD_dom2"/>
</dbReference>
<dbReference type="PANTHER" id="PTHR30524:SF0">
    <property type="entry name" value="ALTRONATE OXIDOREDUCTASE-RELATED"/>
    <property type="match status" value="1"/>
</dbReference>
<dbReference type="GO" id="GO:0019592">
    <property type="term" value="P:mannitol catabolic process"/>
    <property type="evidence" value="ECO:0007669"/>
    <property type="project" value="TreeGrafter"/>
</dbReference>
<comment type="catalytic activity">
    <reaction evidence="3">
        <text>D-mannitol 1-phosphate + NAD(+) = beta-D-fructose 6-phosphate + NADH + H(+)</text>
        <dbReference type="Rhea" id="RHEA:19661"/>
        <dbReference type="ChEBI" id="CHEBI:15378"/>
        <dbReference type="ChEBI" id="CHEBI:57540"/>
        <dbReference type="ChEBI" id="CHEBI:57634"/>
        <dbReference type="ChEBI" id="CHEBI:57945"/>
        <dbReference type="ChEBI" id="CHEBI:61381"/>
        <dbReference type="EC" id="1.1.1.17"/>
    </reaction>
</comment>
<evidence type="ECO:0000259" key="4">
    <source>
        <dbReference type="Pfam" id="PF01232"/>
    </source>
</evidence>
<dbReference type="SUPFAM" id="SSF51735">
    <property type="entry name" value="NAD(P)-binding Rossmann-fold domains"/>
    <property type="match status" value="1"/>
</dbReference>
<evidence type="ECO:0000256" key="2">
    <source>
        <dbReference type="ARBA" id="ARBA00023027"/>
    </source>
</evidence>
<dbReference type="InterPro" id="IPR013118">
    <property type="entry name" value="Mannitol_DH_C"/>
</dbReference>
<dbReference type="InterPro" id="IPR008927">
    <property type="entry name" value="6-PGluconate_DH-like_C_sf"/>
</dbReference>
<dbReference type="PANTHER" id="PTHR30524">
    <property type="entry name" value="MANNITOL-1-PHOSPHATE 5-DEHYDROGENASE"/>
    <property type="match status" value="1"/>
</dbReference>
<organism evidence="6 7">
    <name type="scientific">Scrofimicrobium canadense</name>
    <dbReference type="NCBI Taxonomy" id="2652290"/>
    <lineage>
        <taxon>Bacteria</taxon>
        <taxon>Bacillati</taxon>
        <taxon>Actinomycetota</taxon>
        <taxon>Actinomycetes</taxon>
        <taxon>Actinomycetales</taxon>
        <taxon>Actinomycetaceae</taxon>
        <taxon>Scrofimicrobium</taxon>
    </lineage>
</organism>
<dbReference type="Pfam" id="PF08125">
    <property type="entry name" value="Mannitol_dh_C"/>
    <property type="match status" value="1"/>
</dbReference>
<dbReference type="Gene3D" id="1.10.1040.10">
    <property type="entry name" value="N-(1-d-carboxylethyl)-l-norvaline Dehydrogenase, domain 2"/>
    <property type="match status" value="1"/>
</dbReference>
<keyword evidence="1" id="KW-0560">Oxidoreductase</keyword>
<sequence length="402" mass="44395">MSQSSAVIFGAGAVGRGFIGEIFNEAGLEVVFIDVDQALLDELARDGSYTHITVDKGTRDSKTIAPVKAIHSENEQAVGIAISHAEIAATCVGPRALPAVCRTIARAVRLRVNQGRPPLNLLLAENLHDAPRKVREWLKAADPAMTDAFIDQHLALISTSIGRMIPVADQSRSHQKITTIEVEPYRFLPLDVTAAKGQLVDAKAFVIAPDIPFEYYSDRKLYVHNMGHAMCAYLGACCGDTYIWQAIGRIEVRFFVRAAMIESATAVAARYGQPMGPLLDHIDDLLHRLANEALADTVARVGRDPRRKLSPEDRFLGAVQLCRQESIPSRFILTGLAAALNYMEMNEPGSSVTMREVFYKSDLLSEQEREQVFAQLEAFQGGFDCEQQLRIVDQPFKRSWVA</sequence>
<dbReference type="AlphaFoldDB" id="A0A6N7W8P4"/>
<dbReference type="Proteomes" id="UP000470875">
    <property type="component" value="Unassembled WGS sequence"/>
</dbReference>
<keyword evidence="2" id="KW-0520">NAD</keyword>
<evidence type="ECO:0000313" key="7">
    <source>
        <dbReference type="Proteomes" id="UP000470875"/>
    </source>
</evidence>
<dbReference type="RefSeq" id="WP_154545201.1">
    <property type="nucleotide sequence ID" value="NZ_VULO01000008.1"/>
</dbReference>
<name>A0A6N7W8P4_9ACTO</name>
<feature type="domain" description="Mannitol dehydrogenase N-terminal" evidence="4">
    <location>
        <begin position="5"/>
        <end position="192"/>
    </location>
</feature>
<protein>
    <submittedName>
        <fullName evidence="6">Mannitol-1-phosphate 5-dehydrogenase</fullName>
    </submittedName>
</protein>
<dbReference type="InterPro" id="IPR036291">
    <property type="entry name" value="NAD(P)-bd_dom_sf"/>
</dbReference>
<dbReference type="EMBL" id="VULO01000008">
    <property type="protein sequence ID" value="MSS84646.1"/>
    <property type="molecule type" value="Genomic_DNA"/>
</dbReference>
<dbReference type="GO" id="GO:0005829">
    <property type="term" value="C:cytosol"/>
    <property type="evidence" value="ECO:0007669"/>
    <property type="project" value="TreeGrafter"/>
</dbReference>
<comment type="caution">
    <text evidence="6">The sequence shown here is derived from an EMBL/GenBank/DDBJ whole genome shotgun (WGS) entry which is preliminary data.</text>
</comment>
<keyword evidence="7" id="KW-1185">Reference proteome</keyword>
<feature type="domain" description="Mannitol dehydrogenase C-terminal" evidence="5">
    <location>
        <begin position="215"/>
        <end position="382"/>
    </location>
</feature>
<evidence type="ECO:0000313" key="6">
    <source>
        <dbReference type="EMBL" id="MSS84646.1"/>
    </source>
</evidence>
<gene>
    <name evidence="6" type="ORF">FYJ24_07680</name>
</gene>